<reference evidence="5 6" key="1">
    <citation type="submission" date="2018-07" db="EMBL/GenBank/DDBJ databases">
        <title>Genome sequencing of Moraxellaceae gen. HYN0046.</title>
        <authorList>
            <person name="Kim M."/>
            <person name="Yi H."/>
        </authorList>
    </citation>
    <scope>NUCLEOTIDE SEQUENCE [LARGE SCALE GENOMIC DNA]</scope>
    <source>
        <strain evidence="5 6">HYN0046</strain>
    </source>
</reference>
<dbReference type="Pfam" id="PF01553">
    <property type="entry name" value="Acyltransferase"/>
    <property type="match status" value="1"/>
</dbReference>
<dbReference type="Proteomes" id="UP000253940">
    <property type="component" value="Chromosome"/>
</dbReference>
<keyword evidence="2 5" id="KW-0808">Transferase</keyword>
<dbReference type="AlphaFoldDB" id="A0A345PBU2"/>
<dbReference type="OrthoDB" id="9796839at2"/>
<dbReference type="KEGG" id="mbah:HYN46_16045"/>
<dbReference type="PANTHER" id="PTHR10434:SF9">
    <property type="entry name" value="PHOSPHOLIPID_GLYCEROL ACYLTRANSFERASE DOMAIN-CONTAINING PROTEIN"/>
    <property type="match status" value="1"/>
</dbReference>
<evidence type="ECO:0000259" key="4">
    <source>
        <dbReference type="SMART" id="SM00563"/>
    </source>
</evidence>
<dbReference type="SMART" id="SM00563">
    <property type="entry name" value="PlsC"/>
    <property type="match status" value="1"/>
</dbReference>
<feature type="domain" description="Phospholipid/glycerol acyltransferase" evidence="4">
    <location>
        <begin position="30"/>
        <end position="145"/>
    </location>
</feature>
<dbReference type="PANTHER" id="PTHR10434">
    <property type="entry name" value="1-ACYL-SN-GLYCEROL-3-PHOSPHATE ACYLTRANSFERASE"/>
    <property type="match status" value="1"/>
</dbReference>
<dbReference type="EMBL" id="CP031222">
    <property type="protein sequence ID" value="AXI04751.1"/>
    <property type="molecule type" value="Genomic_DNA"/>
</dbReference>
<evidence type="ECO:0000313" key="5">
    <source>
        <dbReference type="EMBL" id="AXI04751.1"/>
    </source>
</evidence>
<evidence type="ECO:0000313" key="6">
    <source>
        <dbReference type="Proteomes" id="UP000253940"/>
    </source>
</evidence>
<dbReference type="SUPFAM" id="SSF69593">
    <property type="entry name" value="Glycerol-3-phosphate (1)-acyltransferase"/>
    <property type="match status" value="1"/>
</dbReference>
<protein>
    <submittedName>
        <fullName evidence="5">Acyltransferase</fullName>
    </submittedName>
</protein>
<name>A0A345PBU2_9GAMM</name>
<sequence>MDQQLGKLIFKLNGWKYEVNPEALSDAKQVIIGFPHTTNLDTVRAAIFFHILKLNYHILVKKELFKFPLAPILNRLGFIPVDRAKSQNVVQQMADIFAKSERFSLVIAPEATRGKNGEKRPIRTGFWHIAKASGVPIVLMLWDDAVETGRIFAKIMPSESMENDLKEIQRLYAAYGTQIELPQKTI</sequence>
<proteinExistence type="predicted"/>
<evidence type="ECO:0000256" key="1">
    <source>
        <dbReference type="ARBA" id="ARBA00005189"/>
    </source>
</evidence>
<dbReference type="GO" id="GO:0003841">
    <property type="term" value="F:1-acylglycerol-3-phosphate O-acyltransferase activity"/>
    <property type="evidence" value="ECO:0007669"/>
    <property type="project" value="TreeGrafter"/>
</dbReference>
<dbReference type="InterPro" id="IPR002123">
    <property type="entry name" value="Plipid/glycerol_acylTrfase"/>
</dbReference>
<evidence type="ECO:0000256" key="3">
    <source>
        <dbReference type="ARBA" id="ARBA00023315"/>
    </source>
</evidence>
<gene>
    <name evidence="5" type="ORF">HYN46_16045</name>
</gene>
<dbReference type="GO" id="GO:0006654">
    <property type="term" value="P:phosphatidic acid biosynthetic process"/>
    <property type="evidence" value="ECO:0007669"/>
    <property type="project" value="TreeGrafter"/>
</dbReference>
<comment type="pathway">
    <text evidence="1">Lipid metabolism.</text>
</comment>
<keyword evidence="6" id="KW-1185">Reference proteome</keyword>
<keyword evidence="3 5" id="KW-0012">Acyltransferase</keyword>
<evidence type="ECO:0000256" key="2">
    <source>
        <dbReference type="ARBA" id="ARBA00022679"/>
    </source>
</evidence>
<accession>A0A345PBU2</accession>
<organism evidence="5 6">
    <name type="scientific">Aquirhabdus parva</name>
    <dbReference type="NCBI Taxonomy" id="2283318"/>
    <lineage>
        <taxon>Bacteria</taxon>
        <taxon>Pseudomonadati</taxon>
        <taxon>Pseudomonadota</taxon>
        <taxon>Gammaproteobacteria</taxon>
        <taxon>Moraxellales</taxon>
        <taxon>Moraxellaceae</taxon>
        <taxon>Aquirhabdus</taxon>
    </lineage>
</organism>